<gene>
    <name evidence="12 17" type="primary">uvrB</name>
    <name evidence="17" type="ORF">GCM10009721_35450</name>
</gene>
<dbReference type="PANTHER" id="PTHR24029">
    <property type="entry name" value="UVRABC SYSTEM PROTEIN B"/>
    <property type="match status" value="1"/>
</dbReference>
<dbReference type="PROSITE" id="PS51194">
    <property type="entry name" value="HELICASE_CTER"/>
    <property type="match status" value="1"/>
</dbReference>
<feature type="domain" description="Helicase C-terminal" evidence="16">
    <location>
        <begin position="438"/>
        <end position="602"/>
    </location>
</feature>
<dbReference type="Gene3D" id="3.40.50.300">
    <property type="entry name" value="P-loop containing nucleotide triphosphate hydrolases"/>
    <property type="match status" value="3"/>
</dbReference>
<evidence type="ECO:0000256" key="4">
    <source>
        <dbReference type="ARBA" id="ARBA00022741"/>
    </source>
</evidence>
<comment type="caution">
    <text evidence="17">The sequence shown here is derived from an EMBL/GenBank/DDBJ whole genome shotgun (WGS) entry which is preliminary data.</text>
</comment>
<dbReference type="CDD" id="cd17916">
    <property type="entry name" value="DEXHc_UvrB"/>
    <property type="match status" value="1"/>
</dbReference>
<dbReference type="InterPro" id="IPR006935">
    <property type="entry name" value="Helicase/UvrB_N"/>
</dbReference>
<keyword evidence="7 12" id="KW-0067">ATP-binding</keyword>
<comment type="subunit">
    <text evidence="10 12 13">Forms a heterotetramer with UvrA during the search for lesions. Interacts with UvrC in an incision complex.</text>
</comment>
<dbReference type="EMBL" id="BMNZ01000007">
    <property type="protein sequence ID" value="GGN04874.1"/>
    <property type="molecule type" value="Genomic_DNA"/>
</dbReference>
<keyword evidence="5 12" id="KW-0227">DNA damage</keyword>
<comment type="domain">
    <text evidence="12">The beta-hairpin motif is involved in DNA binding.</text>
</comment>
<feature type="binding site" evidence="12">
    <location>
        <begin position="48"/>
        <end position="55"/>
    </location>
    <ligand>
        <name>ATP</name>
        <dbReference type="ChEBI" id="CHEBI:30616"/>
    </ligand>
</feature>
<dbReference type="InterPro" id="IPR001943">
    <property type="entry name" value="UVR_dom"/>
</dbReference>
<dbReference type="SUPFAM" id="SSF52540">
    <property type="entry name" value="P-loop containing nucleoside triphosphate hydrolases"/>
    <property type="match status" value="2"/>
</dbReference>
<dbReference type="InterPro" id="IPR036876">
    <property type="entry name" value="UVR_dom_sf"/>
</dbReference>
<organism evidence="17 18">
    <name type="scientific">Terrabacter tumescens</name>
    <dbReference type="NCBI Taxonomy" id="60443"/>
    <lineage>
        <taxon>Bacteria</taxon>
        <taxon>Bacillati</taxon>
        <taxon>Actinomycetota</taxon>
        <taxon>Actinomycetes</taxon>
        <taxon>Micrococcales</taxon>
        <taxon>Intrasporangiaceae</taxon>
        <taxon>Terrabacter</taxon>
    </lineage>
</organism>
<keyword evidence="8 12" id="KW-0267">Excision nuclease</keyword>
<evidence type="ECO:0000256" key="7">
    <source>
        <dbReference type="ARBA" id="ARBA00022840"/>
    </source>
</evidence>
<keyword evidence="18" id="KW-1185">Reference proteome</keyword>
<dbReference type="InterPro" id="IPR024759">
    <property type="entry name" value="UvrB_YAD/RRR_dom"/>
</dbReference>
<dbReference type="NCBIfam" id="TIGR00631">
    <property type="entry name" value="uvrb"/>
    <property type="match status" value="1"/>
</dbReference>
<dbReference type="SMART" id="SM00487">
    <property type="entry name" value="DEXDc"/>
    <property type="match status" value="1"/>
</dbReference>
<evidence type="ECO:0000259" key="15">
    <source>
        <dbReference type="PROSITE" id="PS51192"/>
    </source>
</evidence>
<dbReference type="NCBIfam" id="NF003673">
    <property type="entry name" value="PRK05298.1"/>
    <property type="match status" value="1"/>
</dbReference>
<dbReference type="InterPro" id="IPR014001">
    <property type="entry name" value="Helicase_ATP-bd"/>
</dbReference>
<evidence type="ECO:0000259" key="14">
    <source>
        <dbReference type="PROSITE" id="PS50151"/>
    </source>
</evidence>
<dbReference type="Pfam" id="PF12344">
    <property type="entry name" value="UvrB"/>
    <property type="match status" value="1"/>
</dbReference>
<evidence type="ECO:0000256" key="9">
    <source>
        <dbReference type="ARBA" id="ARBA00023204"/>
    </source>
</evidence>
<dbReference type="InterPro" id="IPR041471">
    <property type="entry name" value="UvrB_inter"/>
</dbReference>
<evidence type="ECO:0000256" key="2">
    <source>
        <dbReference type="ARBA" id="ARBA00008533"/>
    </source>
</evidence>
<dbReference type="InterPro" id="IPR001650">
    <property type="entry name" value="Helicase_C-like"/>
</dbReference>
<evidence type="ECO:0000256" key="13">
    <source>
        <dbReference type="RuleBase" id="RU003587"/>
    </source>
</evidence>
<dbReference type="SUPFAM" id="SSF46600">
    <property type="entry name" value="C-terminal UvrC-binding domain of UvrB"/>
    <property type="match status" value="1"/>
</dbReference>
<evidence type="ECO:0000256" key="5">
    <source>
        <dbReference type="ARBA" id="ARBA00022763"/>
    </source>
</evidence>
<comment type="subcellular location">
    <subcellularLocation>
        <location evidence="1 12 13">Cytoplasm</location>
    </subcellularLocation>
</comment>
<dbReference type="PROSITE" id="PS51192">
    <property type="entry name" value="HELICASE_ATP_BIND_1"/>
    <property type="match status" value="1"/>
</dbReference>
<dbReference type="HAMAP" id="MF_00204">
    <property type="entry name" value="UvrB"/>
    <property type="match status" value="1"/>
</dbReference>
<evidence type="ECO:0000256" key="8">
    <source>
        <dbReference type="ARBA" id="ARBA00022881"/>
    </source>
</evidence>
<dbReference type="InterPro" id="IPR027417">
    <property type="entry name" value="P-loop_NTPase"/>
</dbReference>
<proteinExistence type="inferred from homology"/>
<name>A0ABQ2I9U7_9MICO</name>
<evidence type="ECO:0000256" key="11">
    <source>
        <dbReference type="ARBA" id="ARBA00029504"/>
    </source>
</evidence>
<dbReference type="PROSITE" id="PS50151">
    <property type="entry name" value="UVR"/>
    <property type="match status" value="1"/>
</dbReference>
<keyword evidence="12 13" id="KW-0742">SOS response</keyword>
<dbReference type="InterPro" id="IPR004807">
    <property type="entry name" value="UvrB"/>
</dbReference>
<evidence type="ECO:0000256" key="10">
    <source>
        <dbReference type="ARBA" id="ARBA00026033"/>
    </source>
</evidence>
<dbReference type="PANTHER" id="PTHR24029:SF0">
    <property type="entry name" value="UVRABC SYSTEM PROTEIN B"/>
    <property type="match status" value="1"/>
</dbReference>
<keyword evidence="9 12" id="KW-0234">DNA repair</keyword>
<comment type="similarity">
    <text evidence="2 12 13">Belongs to the UvrB family.</text>
</comment>
<evidence type="ECO:0000256" key="6">
    <source>
        <dbReference type="ARBA" id="ARBA00022769"/>
    </source>
</evidence>
<evidence type="ECO:0000256" key="12">
    <source>
        <dbReference type="HAMAP-Rule" id="MF_00204"/>
    </source>
</evidence>
<evidence type="ECO:0000313" key="18">
    <source>
        <dbReference type="Proteomes" id="UP000623461"/>
    </source>
</evidence>
<feature type="domain" description="UVR" evidence="14">
    <location>
        <begin position="660"/>
        <end position="695"/>
    </location>
</feature>
<sequence length="704" mass="79526">MRPTTDLQRTVAPFEVISEYTPSGDQPTAIAELARRVKAGETDTVLLGATGTGKSATTAWLIEQVQRPTLVMAPNKTLAAQLANEFRELLPNNAVEYFVSYYDYYQPEAYIPQTDTYIEKDSSVNDEVERLRHSATNSLLTRRDVIVVASVSCIYGLGTPQEYVDRMARLKVGQEVVRDDLLRRFVEMQYTRNDLAFTRGTFRVRGDTVEIIPVYEELAIRIEFFGDEIERIYTLHPVTGEVVNEEQEMYVFPASHYVAGPERMERAIRGIELELEDQLALFEKQGKLLEAQRLRMRTTYDLEMMRQVGFCNGIENYSRHIDGRTAGSAPNCLIDYFPEDFLLVLDESHQTVPQIGAMYEGDMSRKRMLVEHGFRLPSAMDNRPLKWEEFLERIGQTVYLSATPGEYELAKSGPPVEQIIRPTGLIDPEVVLKPTKGQIDDLMHEIQERTKRNERVLVTTLTKKMAEDLTDYLLDKGIRVRYLHSDIDTLRRVELLRELRTGVFDVLVGINLLREGLDLPEVSLVSILDADKEGFLRSARSLIQTIGRAARNVSGQVHMYADKMTPSMEQALDETNRRREKQIAYNTEHGIDPTPLRKKIADITDLLEREDADTQELLGSGRMQSRGKSGSGRGAMAADVGVSAGGTANRPADMAAADLAGLIQELTTQMHQAAAELHFELAARLRDEIGELKKELRQMSAATR</sequence>
<evidence type="ECO:0000259" key="16">
    <source>
        <dbReference type="PROSITE" id="PS51194"/>
    </source>
</evidence>
<dbReference type="Proteomes" id="UP000623461">
    <property type="component" value="Unassembled WGS sequence"/>
</dbReference>
<dbReference type="Pfam" id="PF04851">
    <property type="entry name" value="ResIII"/>
    <property type="match status" value="1"/>
</dbReference>
<dbReference type="Gene3D" id="4.10.860.10">
    <property type="entry name" value="UVR domain"/>
    <property type="match status" value="1"/>
</dbReference>
<keyword evidence="6 12" id="KW-0228">DNA excision</keyword>
<evidence type="ECO:0000313" key="17">
    <source>
        <dbReference type="EMBL" id="GGN04874.1"/>
    </source>
</evidence>
<accession>A0ABQ2I9U7</accession>
<dbReference type="SMART" id="SM00490">
    <property type="entry name" value="HELICc"/>
    <property type="match status" value="1"/>
</dbReference>
<dbReference type="CDD" id="cd18790">
    <property type="entry name" value="SF2_C_UvrB"/>
    <property type="match status" value="1"/>
</dbReference>
<keyword evidence="3 12" id="KW-0963">Cytoplasm</keyword>
<comment type="function">
    <text evidence="12">The UvrABC repair system catalyzes the recognition and processing of DNA lesions. A damage recognition complex composed of 2 UvrA and 2 UvrB subunits scans DNA for abnormalities. Upon binding of the UvrA(2)B(2) complex to a putative damaged site, the DNA wraps around one UvrB monomer. DNA wrap is dependent on ATP binding by UvrB and probably causes local melting of the DNA helix, facilitating insertion of UvrB beta-hairpin between the DNA strands. Then UvrB probes one DNA strand for the presence of a lesion. If a lesion is found the UvrA subunits dissociate and the UvrB-DNA preincision complex is formed. This complex is subsequently bound by UvrC and the second UvrB is released. If no lesion is found, the DNA wraps around the other UvrB subunit that will check the other stand for damage.</text>
</comment>
<dbReference type="Pfam" id="PF00271">
    <property type="entry name" value="Helicase_C"/>
    <property type="match status" value="1"/>
</dbReference>
<feature type="short sequence motif" description="Beta-hairpin" evidence="12">
    <location>
        <begin position="101"/>
        <end position="124"/>
    </location>
</feature>
<dbReference type="RefSeq" id="WP_030202075.1">
    <property type="nucleotide sequence ID" value="NZ_BMNZ01000007.1"/>
</dbReference>
<protein>
    <recommendedName>
        <fullName evidence="11 12">UvrABC system protein B</fullName>
        <shortName evidence="12">Protein UvrB</shortName>
    </recommendedName>
    <alternativeName>
        <fullName evidence="12">Excinuclease ABC subunit B</fullName>
    </alternativeName>
</protein>
<dbReference type="Pfam" id="PF02151">
    <property type="entry name" value="UVR"/>
    <property type="match status" value="1"/>
</dbReference>
<dbReference type="Pfam" id="PF17757">
    <property type="entry name" value="UvrB_inter"/>
    <property type="match status" value="1"/>
</dbReference>
<keyword evidence="4 12" id="KW-0547">Nucleotide-binding</keyword>
<evidence type="ECO:0000256" key="1">
    <source>
        <dbReference type="ARBA" id="ARBA00004496"/>
    </source>
</evidence>
<evidence type="ECO:0000256" key="3">
    <source>
        <dbReference type="ARBA" id="ARBA00022490"/>
    </source>
</evidence>
<feature type="domain" description="Helicase ATP-binding" evidence="15">
    <location>
        <begin position="35"/>
        <end position="198"/>
    </location>
</feature>
<reference evidence="18" key="1">
    <citation type="journal article" date="2019" name="Int. J. Syst. Evol. Microbiol.">
        <title>The Global Catalogue of Microorganisms (GCM) 10K type strain sequencing project: providing services to taxonomists for standard genome sequencing and annotation.</title>
        <authorList>
            <consortium name="The Broad Institute Genomics Platform"/>
            <consortium name="The Broad Institute Genome Sequencing Center for Infectious Disease"/>
            <person name="Wu L."/>
            <person name="Ma J."/>
        </authorList>
    </citation>
    <scope>NUCLEOTIDE SEQUENCE [LARGE SCALE GENOMIC DNA]</scope>
    <source>
        <strain evidence="18">JCM 1365</strain>
    </source>
</reference>